<dbReference type="FunFam" id="3.90.550.10:FF:000122">
    <property type="entry name" value="Dolichol-phosphate mannosyltransferase subunit 1"/>
    <property type="match status" value="1"/>
</dbReference>
<dbReference type="EMBL" id="CP013290">
    <property type="protein sequence ID" value="APH01451.1"/>
    <property type="molecule type" value="Genomic_DNA"/>
</dbReference>
<dbReference type="AlphaFoldDB" id="A0A1L3MGJ4"/>
<dbReference type="PANTHER" id="PTHR43398:SF1">
    <property type="entry name" value="DOLICHOL-PHOSPHATE MANNOSYLTRANSFERASE SUBUNIT 1"/>
    <property type="match status" value="1"/>
</dbReference>
<dbReference type="SUPFAM" id="SSF53448">
    <property type="entry name" value="Nucleotide-diphospho-sugar transferases"/>
    <property type="match status" value="1"/>
</dbReference>
<dbReference type="CDD" id="cd06442">
    <property type="entry name" value="DPM1_like"/>
    <property type="match status" value="1"/>
</dbReference>
<sequence length="262" mass="29250">MPDQPHTQRPPIERVAVLIPTYNERDNLPLIVERVRESVPAADVVVLDDNSPDGTGEVADDMAAADPQVMVIHRQGKEGLGAAYLAGFRWALERGYDAIVEMDADGSHRPEHLSHMLDVAADADLVIGSRYVRGGKIVNWPADRKAISMAGNMYIKLVLGMPVNDATAGYRVYRAETLRTIGLDEVESAGYVFQTDLTVRTVRAGLRVVEVPITFVEREIGDSKMDGDVVRESMTRITRWGLAHRCQQLRRLVDREPTWHRL</sequence>
<dbReference type="GO" id="GO:0004582">
    <property type="term" value="F:dolichyl-phosphate beta-D-mannosyltransferase activity"/>
    <property type="evidence" value="ECO:0007669"/>
    <property type="project" value="InterPro"/>
</dbReference>
<dbReference type="GO" id="GO:0016020">
    <property type="term" value="C:membrane"/>
    <property type="evidence" value="ECO:0007669"/>
    <property type="project" value="GOC"/>
</dbReference>
<feature type="domain" description="Glycosyltransferase 2-like" evidence="4">
    <location>
        <begin position="17"/>
        <end position="181"/>
    </location>
</feature>
<gene>
    <name evidence="5" type="ORF">ASJ30_07805</name>
</gene>
<comment type="similarity">
    <text evidence="1">Belongs to the glycosyltransferase 2 family.</text>
</comment>
<dbReference type="Proteomes" id="UP000182938">
    <property type="component" value="Chromosome"/>
</dbReference>
<dbReference type="RefSeq" id="WP_072624602.1">
    <property type="nucleotide sequence ID" value="NZ_CP013290.1"/>
</dbReference>
<keyword evidence="3 5" id="KW-0808">Transferase</keyword>
<dbReference type="Gene3D" id="3.90.550.10">
    <property type="entry name" value="Spore Coat Polysaccharide Biosynthesis Protein SpsA, Chain A"/>
    <property type="match status" value="1"/>
</dbReference>
<dbReference type="InterPro" id="IPR001173">
    <property type="entry name" value="Glyco_trans_2-like"/>
</dbReference>
<proteinExistence type="inferred from homology"/>
<dbReference type="Pfam" id="PF00535">
    <property type="entry name" value="Glycos_transf_2"/>
    <property type="match status" value="1"/>
</dbReference>
<dbReference type="GO" id="GO:0009247">
    <property type="term" value="P:glycolipid biosynthetic process"/>
    <property type="evidence" value="ECO:0007669"/>
    <property type="project" value="TreeGrafter"/>
</dbReference>
<evidence type="ECO:0000313" key="5">
    <source>
        <dbReference type="EMBL" id="APH01451.1"/>
    </source>
</evidence>
<evidence type="ECO:0000313" key="6">
    <source>
        <dbReference type="Proteomes" id="UP000182938"/>
    </source>
</evidence>
<evidence type="ECO:0000256" key="2">
    <source>
        <dbReference type="ARBA" id="ARBA00022676"/>
    </source>
</evidence>
<evidence type="ECO:0000259" key="4">
    <source>
        <dbReference type="Pfam" id="PF00535"/>
    </source>
</evidence>
<accession>A0A1L3MGJ4</accession>
<evidence type="ECO:0000256" key="1">
    <source>
        <dbReference type="ARBA" id="ARBA00006739"/>
    </source>
</evidence>
<keyword evidence="6" id="KW-1185">Reference proteome</keyword>
<dbReference type="PANTHER" id="PTHR43398">
    <property type="entry name" value="DOLICHOL-PHOSPHATE MANNOSYLTRANSFERASE SUBUNIT 1"/>
    <property type="match status" value="1"/>
</dbReference>
<dbReference type="InterPro" id="IPR029044">
    <property type="entry name" value="Nucleotide-diphossugar_trans"/>
</dbReference>
<reference evidence="5 6" key="1">
    <citation type="submission" date="2015-11" db="EMBL/GenBank/DDBJ databases">
        <authorList>
            <person name="Zhang Y."/>
            <person name="Guo Z."/>
        </authorList>
    </citation>
    <scope>NUCLEOTIDE SEQUENCE [LARGE SCALE GENOMIC DNA]</scope>
    <source>
        <strain evidence="5 6">YFY001</strain>
    </source>
</reference>
<dbReference type="KEGG" id="jte:ASJ30_07805"/>
<protein>
    <submittedName>
        <fullName evidence="5">Dolichol-phosphate mannosyltransferase</fullName>
    </submittedName>
</protein>
<dbReference type="InterPro" id="IPR039528">
    <property type="entry name" value="DPM1-like"/>
</dbReference>
<keyword evidence="2 5" id="KW-0328">Glycosyltransferase</keyword>
<evidence type="ECO:0000256" key="3">
    <source>
        <dbReference type="ARBA" id="ARBA00022679"/>
    </source>
</evidence>
<name>A0A1L3MGJ4_9MICO</name>
<organism evidence="5 6">
    <name type="scientific">Janibacter indicus</name>
    <dbReference type="NCBI Taxonomy" id="857417"/>
    <lineage>
        <taxon>Bacteria</taxon>
        <taxon>Bacillati</taxon>
        <taxon>Actinomycetota</taxon>
        <taxon>Actinomycetes</taxon>
        <taxon>Micrococcales</taxon>
        <taxon>Intrasporangiaceae</taxon>
        <taxon>Janibacter</taxon>
    </lineage>
</organism>